<organism evidence="1">
    <name type="scientific">marine sediment metagenome</name>
    <dbReference type="NCBI Taxonomy" id="412755"/>
    <lineage>
        <taxon>unclassified sequences</taxon>
        <taxon>metagenomes</taxon>
        <taxon>ecological metagenomes</taxon>
    </lineage>
</organism>
<gene>
    <name evidence="1" type="ORF">S12H4_37361</name>
</gene>
<feature type="non-terminal residue" evidence="1">
    <location>
        <position position="1"/>
    </location>
</feature>
<dbReference type="AlphaFoldDB" id="X1UFP4"/>
<accession>X1UFP4</accession>
<sequence>DGFVYYNKNNQEVTIKKSLFDYLDAYAGNIDYDVIDFVSNTNAPLENATLDLETYNLTINGIPRIFLSDSQNVVIYPKGNKINLKKNRNFTFGGTIRAGLFTFYGSNFVFDYDTFKVNLYNIDSLRISVQTGLVDEYGRHYLEELENIIVMVNGELIIDKHHNKSGLSSFPEYPIFNSNENSYVYYNKSAKPDSTYSKKDFYFKLDPYTIHHLDNFTKEDVKFDGEFYSGNIFPTIKQKLVVQKDNSLGFSHSTPEEGFPVYGGKGVY</sequence>
<proteinExistence type="predicted"/>
<comment type="caution">
    <text evidence="1">The sequence shown here is derived from an EMBL/GenBank/DDBJ whole genome shotgun (WGS) entry which is preliminary data.</text>
</comment>
<dbReference type="EMBL" id="BARW01022370">
    <property type="protein sequence ID" value="GAI98685.1"/>
    <property type="molecule type" value="Genomic_DNA"/>
</dbReference>
<reference evidence="1" key="1">
    <citation type="journal article" date="2014" name="Front. Microbiol.">
        <title>High frequency of phylogenetically diverse reductive dehalogenase-homologous genes in deep subseafloor sedimentary metagenomes.</title>
        <authorList>
            <person name="Kawai M."/>
            <person name="Futagami T."/>
            <person name="Toyoda A."/>
            <person name="Takaki Y."/>
            <person name="Nishi S."/>
            <person name="Hori S."/>
            <person name="Arai W."/>
            <person name="Tsubouchi T."/>
            <person name="Morono Y."/>
            <person name="Uchiyama I."/>
            <person name="Ito T."/>
            <person name="Fujiyama A."/>
            <person name="Inagaki F."/>
            <person name="Takami H."/>
        </authorList>
    </citation>
    <scope>NUCLEOTIDE SEQUENCE</scope>
    <source>
        <strain evidence="1">Expedition CK06-06</strain>
    </source>
</reference>
<evidence type="ECO:0000313" key="1">
    <source>
        <dbReference type="EMBL" id="GAI98685.1"/>
    </source>
</evidence>
<name>X1UFP4_9ZZZZ</name>
<feature type="non-terminal residue" evidence="1">
    <location>
        <position position="268"/>
    </location>
</feature>
<protein>
    <submittedName>
        <fullName evidence="1">Uncharacterized protein</fullName>
    </submittedName>
</protein>